<organism evidence="1">
    <name type="scientific">Rhizophora mucronata</name>
    <name type="common">Asiatic mangrove</name>
    <dbReference type="NCBI Taxonomy" id="61149"/>
    <lineage>
        <taxon>Eukaryota</taxon>
        <taxon>Viridiplantae</taxon>
        <taxon>Streptophyta</taxon>
        <taxon>Embryophyta</taxon>
        <taxon>Tracheophyta</taxon>
        <taxon>Spermatophyta</taxon>
        <taxon>Magnoliopsida</taxon>
        <taxon>eudicotyledons</taxon>
        <taxon>Gunneridae</taxon>
        <taxon>Pentapetalae</taxon>
        <taxon>rosids</taxon>
        <taxon>fabids</taxon>
        <taxon>Malpighiales</taxon>
        <taxon>Rhizophoraceae</taxon>
        <taxon>Rhizophora</taxon>
    </lineage>
</organism>
<sequence length="46" mass="5330">MMVIYQCIIAEFLLIILLRPPTKLFNILDIICKIKSRTRHASLATN</sequence>
<evidence type="ECO:0000313" key="1">
    <source>
        <dbReference type="EMBL" id="MBX46948.1"/>
    </source>
</evidence>
<accession>A0A2P2NWP3</accession>
<dbReference type="AlphaFoldDB" id="A0A2P2NWP3"/>
<protein>
    <submittedName>
        <fullName evidence="1">Uncharacterized protein</fullName>
    </submittedName>
</protein>
<name>A0A2P2NWP3_RHIMU</name>
<proteinExistence type="predicted"/>
<dbReference type="EMBL" id="GGEC01066464">
    <property type="protein sequence ID" value="MBX46948.1"/>
    <property type="molecule type" value="Transcribed_RNA"/>
</dbReference>
<reference evidence="1" key="1">
    <citation type="submission" date="2018-02" db="EMBL/GenBank/DDBJ databases">
        <title>Rhizophora mucronata_Transcriptome.</title>
        <authorList>
            <person name="Meera S.P."/>
            <person name="Sreeshan A."/>
            <person name="Augustine A."/>
        </authorList>
    </citation>
    <scope>NUCLEOTIDE SEQUENCE</scope>
    <source>
        <tissue evidence="1">Leaf</tissue>
    </source>
</reference>